<gene>
    <name evidence="1" type="ORF">LIER_13351</name>
</gene>
<evidence type="ECO:0000313" key="2">
    <source>
        <dbReference type="Proteomes" id="UP001454036"/>
    </source>
</evidence>
<accession>A0AAV3PWP8</accession>
<dbReference type="PANTHER" id="PTHR46644">
    <property type="entry name" value="DNA REPAIR PROTEIN XRCC2"/>
    <property type="match status" value="1"/>
</dbReference>
<reference evidence="1 2" key="1">
    <citation type="submission" date="2024-01" db="EMBL/GenBank/DDBJ databases">
        <title>The complete chloroplast genome sequence of Lithospermum erythrorhizon: insights into the phylogenetic relationship among Boraginaceae species and the maternal lineages of purple gromwells.</title>
        <authorList>
            <person name="Okada T."/>
            <person name="Watanabe K."/>
        </authorList>
    </citation>
    <scope>NUCLEOTIDE SEQUENCE [LARGE SCALE GENOMIC DNA]</scope>
</reference>
<sequence length="207" mass="23960">MQLKVALDRTKKSGKKQCEEDKELFEACMKRFLYTCCYSSFEFLATLKTLNYQLQKEKHKQEAGPLLLMIDSVGAFYWMDRGLPSLALGANRKSLTLQTTSEIVVQEMQRLLSVHPMVVLATKTVNLGQMHTTKVSRKQKNWSSNEVLPYREYMPSVWRTFVTHRILLQTSDDKEHQNNLIYLAEWLFPSLNLVDKFILSDGGVFIA</sequence>
<comment type="caution">
    <text evidence="1">The sequence shown here is derived from an EMBL/GenBank/DDBJ whole genome shotgun (WGS) entry which is preliminary data.</text>
</comment>
<dbReference type="Proteomes" id="UP001454036">
    <property type="component" value="Unassembled WGS sequence"/>
</dbReference>
<organism evidence="1 2">
    <name type="scientific">Lithospermum erythrorhizon</name>
    <name type="common">Purple gromwell</name>
    <name type="synonym">Lithospermum officinale var. erythrorhizon</name>
    <dbReference type="NCBI Taxonomy" id="34254"/>
    <lineage>
        <taxon>Eukaryota</taxon>
        <taxon>Viridiplantae</taxon>
        <taxon>Streptophyta</taxon>
        <taxon>Embryophyta</taxon>
        <taxon>Tracheophyta</taxon>
        <taxon>Spermatophyta</taxon>
        <taxon>Magnoliopsida</taxon>
        <taxon>eudicotyledons</taxon>
        <taxon>Gunneridae</taxon>
        <taxon>Pentapetalae</taxon>
        <taxon>asterids</taxon>
        <taxon>lamiids</taxon>
        <taxon>Boraginales</taxon>
        <taxon>Boraginaceae</taxon>
        <taxon>Boraginoideae</taxon>
        <taxon>Lithospermeae</taxon>
        <taxon>Lithospermum</taxon>
    </lineage>
</organism>
<dbReference type="InterPro" id="IPR030547">
    <property type="entry name" value="XRCC2"/>
</dbReference>
<evidence type="ECO:0000313" key="1">
    <source>
        <dbReference type="EMBL" id="GAA0155670.1"/>
    </source>
</evidence>
<dbReference type="GO" id="GO:0000724">
    <property type="term" value="P:double-strand break repair via homologous recombination"/>
    <property type="evidence" value="ECO:0007669"/>
    <property type="project" value="InterPro"/>
</dbReference>
<dbReference type="GO" id="GO:0005657">
    <property type="term" value="C:replication fork"/>
    <property type="evidence" value="ECO:0007669"/>
    <property type="project" value="InterPro"/>
</dbReference>
<dbReference type="Gene3D" id="3.40.50.300">
    <property type="entry name" value="P-loop containing nucleotide triphosphate hydrolases"/>
    <property type="match status" value="1"/>
</dbReference>
<proteinExistence type="predicted"/>
<dbReference type="InterPro" id="IPR027417">
    <property type="entry name" value="P-loop_NTPase"/>
</dbReference>
<protein>
    <submittedName>
        <fullName evidence="1">DNA metabolism protein</fullName>
    </submittedName>
</protein>
<dbReference type="PANTHER" id="PTHR46644:SF2">
    <property type="entry name" value="DNA REPAIR PROTEIN XRCC2"/>
    <property type="match status" value="1"/>
</dbReference>
<dbReference type="GO" id="GO:0033063">
    <property type="term" value="C:Rad51B-Rad51C-Rad51D-XRCC2 complex"/>
    <property type="evidence" value="ECO:0007669"/>
    <property type="project" value="InterPro"/>
</dbReference>
<dbReference type="EMBL" id="BAABME010002683">
    <property type="protein sequence ID" value="GAA0155670.1"/>
    <property type="molecule type" value="Genomic_DNA"/>
</dbReference>
<name>A0AAV3PWP8_LITER</name>
<dbReference type="AlphaFoldDB" id="A0AAV3PWP8"/>
<keyword evidence="2" id="KW-1185">Reference proteome</keyword>